<protein>
    <submittedName>
        <fullName evidence="1">Uncharacterized protein</fullName>
    </submittedName>
</protein>
<dbReference type="EMBL" id="LNQE01000127">
    <property type="protein sequence ID" value="KUG29131.1"/>
    <property type="molecule type" value="Genomic_DNA"/>
</dbReference>
<name>A0A0W8G7J9_9ZZZZ</name>
<sequence length="78" mass="8564">MDNVKGSEISGMLRELDPDKRYVVSVQAVEDRASVIADLMAGLAGCETPQETADKTDAEIMDMVNAAIEENRLREHGR</sequence>
<proteinExistence type="predicted"/>
<comment type="caution">
    <text evidence="1">The sequence shown here is derived from an EMBL/GenBank/DDBJ whole genome shotgun (WGS) entry which is preliminary data.</text>
</comment>
<gene>
    <name evidence="1" type="ORF">ASZ90_000977</name>
</gene>
<reference evidence="1" key="1">
    <citation type="journal article" date="2015" name="Proc. Natl. Acad. Sci. U.S.A.">
        <title>Networks of energetic and metabolic interactions define dynamics in microbial communities.</title>
        <authorList>
            <person name="Embree M."/>
            <person name="Liu J.K."/>
            <person name="Al-Bassam M.M."/>
            <person name="Zengler K."/>
        </authorList>
    </citation>
    <scope>NUCLEOTIDE SEQUENCE</scope>
</reference>
<accession>A0A0W8G7J9</accession>
<dbReference type="AlphaFoldDB" id="A0A0W8G7J9"/>
<organism evidence="1">
    <name type="scientific">hydrocarbon metagenome</name>
    <dbReference type="NCBI Taxonomy" id="938273"/>
    <lineage>
        <taxon>unclassified sequences</taxon>
        <taxon>metagenomes</taxon>
        <taxon>ecological metagenomes</taxon>
    </lineage>
</organism>
<evidence type="ECO:0000313" key="1">
    <source>
        <dbReference type="EMBL" id="KUG29131.1"/>
    </source>
</evidence>